<dbReference type="Proteomes" id="UP000265663">
    <property type="component" value="Unassembled WGS sequence"/>
</dbReference>
<keyword evidence="1" id="KW-0175">Coiled coil</keyword>
<proteinExistence type="predicted"/>
<feature type="coiled-coil region" evidence="1">
    <location>
        <begin position="451"/>
        <end position="516"/>
    </location>
</feature>
<protein>
    <submittedName>
        <fullName evidence="3">Uncharacterized protein</fullName>
    </submittedName>
</protein>
<keyword evidence="4" id="KW-1185">Reference proteome</keyword>
<evidence type="ECO:0000313" key="4">
    <source>
        <dbReference type="Proteomes" id="UP000265663"/>
    </source>
</evidence>
<accession>A0A3M7MAU8</accession>
<dbReference type="EMBL" id="KE747827">
    <property type="protein sequence ID" value="RMZ71499.1"/>
    <property type="molecule type" value="Genomic_DNA"/>
</dbReference>
<dbReference type="AlphaFoldDB" id="A0A3M7MAU8"/>
<gene>
    <name evidence="3" type="ORF">GMOD_00006619</name>
</gene>
<evidence type="ECO:0000256" key="2">
    <source>
        <dbReference type="SAM" id="MobiDB-lite"/>
    </source>
</evidence>
<evidence type="ECO:0000313" key="3">
    <source>
        <dbReference type="EMBL" id="RMZ71499.1"/>
    </source>
</evidence>
<name>A0A3M7MAU8_9PLEO</name>
<sequence>MERQGPNVIDLNPSDNQPRQRQKKTQMRTSNRFNERPESAYSPGDAYASPAHQVRCESIRLPVAQAHNLTAQAKITKRSFDYSSVFMESGYVALIDAAFADFSESRHPFFKGKSELQENSFWRLSGAEILADMPRSMLQALLDGSLPQKVENQDQPDNQLREYFDDSKYPDDIKAGCTKSNPPAINPWVLRSKQDSVPAFYVRCFIDDIGHAPTPRQLRTAIACMRQYVSGNSDYDNLCVRIDNESRANRSDEDDINQGLHHFLAGSTERVENIITFCTALESVLDDLLDVQVEQTQDEQPQDQQIQDEQAQNRPVPFMLTYVGYTGNESNRTRQHESGGESHLKSLFESVCRMNFRSPDDVPIFKWETYIIGYPVSPDECKMGEELYCQITQSYYNGGLGFNIAPAGLSTDSTKKLSQDECKRLLSIRENNVMFVEQLTQEFEEDFLRYGERVKREIAEQAERRKRLDQEHAQLKEEAAQLKRDAISKEQSLAVLEEFREEQRKLEDSCTESQQDLRTHLERHHKDVIDHGHEYIQEVFKEQGSE</sequence>
<reference evidence="3 4" key="1">
    <citation type="journal article" date="2014" name="PLoS ONE">
        <title>De novo Genome Assembly of the Fungal Plant Pathogen Pyrenophora semeniperda.</title>
        <authorList>
            <person name="Soliai M.M."/>
            <person name="Meyer S.E."/>
            <person name="Udall J.A."/>
            <person name="Elzinga D.E."/>
            <person name="Hermansen R.A."/>
            <person name="Bodily P.M."/>
            <person name="Hart A.A."/>
            <person name="Coleman C.E."/>
        </authorList>
    </citation>
    <scope>NUCLEOTIDE SEQUENCE [LARGE SCALE GENOMIC DNA]</scope>
    <source>
        <strain evidence="3 4">CCB06</strain>
        <tissue evidence="3">Mycelium</tissue>
    </source>
</reference>
<dbReference type="OrthoDB" id="3798482at2759"/>
<feature type="region of interest" description="Disordered" evidence="2">
    <location>
        <begin position="1"/>
        <end position="46"/>
    </location>
</feature>
<evidence type="ECO:0000256" key="1">
    <source>
        <dbReference type="SAM" id="Coils"/>
    </source>
</evidence>
<organism evidence="3 4">
    <name type="scientific">Pyrenophora seminiperda CCB06</name>
    <dbReference type="NCBI Taxonomy" id="1302712"/>
    <lineage>
        <taxon>Eukaryota</taxon>
        <taxon>Fungi</taxon>
        <taxon>Dikarya</taxon>
        <taxon>Ascomycota</taxon>
        <taxon>Pezizomycotina</taxon>
        <taxon>Dothideomycetes</taxon>
        <taxon>Pleosporomycetidae</taxon>
        <taxon>Pleosporales</taxon>
        <taxon>Pleosporineae</taxon>
        <taxon>Pleosporaceae</taxon>
        <taxon>Pyrenophora</taxon>
    </lineage>
</organism>